<accession>A0A8H7Y496</accession>
<dbReference type="AlphaFoldDB" id="A0A8H7Y496"/>
<protein>
    <submittedName>
        <fullName evidence="1">Uncharacterized protein</fullName>
    </submittedName>
</protein>
<name>A0A8H7Y496_PSICU</name>
<gene>
    <name evidence="1" type="ORF">JR316_002848</name>
</gene>
<comment type="caution">
    <text evidence="1">The sequence shown here is derived from an EMBL/GenBank/DDBJ whole genome shotgun (WGS) entry which is preliminary data.</text>
</comment>
<sequence>MDKDNGFPSSIGQMHCNPGVVEYSKDIEGKEAQHSHFGELSIEVFVEDEKDEIKRSK</sequence>
<evidence type="ECO:0000313" key="1">
    <source>
        <dbReference type="EMBL" id="KAG5173336.1"/>
    </source>
</evidence>
<reference evidence="1" key="1">
    <citation type="submission" date="2021-02" db="EMBL/GenBank/DDBJ databases">
        <title>Psilocybe cubensis genome.</title>
        <authorList>
            <person name="Mckernan K.J."/>
            <person name="Crawford S."/>
            <person name="Trippe A."/>
            <person name="Kane L.T."/>
            <person name="Mclaughlin S."/>
        </authorList>
    </citation>
    <scope>NUCLEOTIDE SEQUENCE [LARGE SCALE GENOMIC DNA]</scope>
    <source>
        <strain evidence="1">MGC-MH-2018</strain>
    </source>
</reference>
<proteinExistence type="predicted"/>
<dbReference type="EMBL" id="JAFIQS010000002">
    <property type="protein sequence ID" value="KAG5173336.1"/>
    <property type="molecule type" value="Genomic_DNA"/>
</dbReference>
<organism evidence="1">
    <name type="scientific">Psilocybe cubensis</name>
    <name type="common">Psychedelic mushroom</name>
    <name type="synonym">Stropharia cubensis</name>
    <dbReference type="NCBI Taxonomy" id="181762"/>
    <lineage>
        <taxon>Eukaryota</taxon>
        <taxon>Fungi</taxon>
        <taxon>Dikarya</taxon>
        <taxon>Basidiomycota</taxon>
        <taxon>Agaricomycotina</taxon>
        <taxon>Agaricomycetes</taxon>
        <taxon>Agaricomycetidae</taxon>
        <taxon>Agaricales</taxon>
        <taxon>Agaricineae</taxon>
        <taxon>Strophariaceae</taxon>
        <taxon>Psilocybe</taxon>
    </lineage>
</organism>